<dbReference type="Pfam" id="PF09637">
    <property type="entry name" value="Med18"/>
    <property type="match status" value="1"/>
</dbReference>
<keyword evidence="5 10" id="KW-0805">Transcription regulation</keyword>
<sequence>MPVTAFGLPPVPNQGSSNRYQSTECVLYGSIFQTQKDQLLQRLRGLCNPGITPFQEHNMCFKLKTGTDSPVQVQMRRRFNTKSGDPMYWHCRYIGIPEANIKSPVIVRKTLDSMIFSTDMMEFIKTLGLRMEYEYIADGWLFTKGNIKILVYKIEYTEHIGNYAKDNLKPLTESYVVEIITTLPDGHPHDEAAKALREFADQLIPLCELKKTDYMRD</sequence>
<evidence type="ECO:0000256" key="2">
    <source>
        <dbReference type="ARBA" id="ARBA00009814"/>
    </source>
</evidence>
<keyword evidence="7 10" id="KW-0539">Nucleus</keyword>
<dbReference type="EMBL" id="JAKKPZ010000001">
    <property type="protein sequence ID" value="KAI1728483.1"/>
    <property type="molecule type" value="Genomic_DNA"/>
</dbReference>
<dbReference type="AlphaFoldDB" id="A0AAD4NFL0"/>
<reference evidence="11" key="1">
    <citation type="submission" date="2022-01" db="EMBL/GenBank/DDBJ databases">
        <title>Genome Sequence Resource for Two Populations of Ditylenchus destructor, the Migratory Endoparasitic Phytonematode.</title>
        <authorList>
            <person name="Zhang H."/>
            <person name="Lin R."/>
            <person name="Xie B."/>
        </authorList>
    </citation>
    <scope>NUCLEOTIDE SEQUENCE</scope>
    <source>
        <strain evidence="11">BazhouSP</strain>
    </source>
</reference>
<comment type="similarity">
    <text evidence="2 10">Belongs to the Mediator complex subunit 18 family.</text>
</comment>
<dbReference type="GO" id="GO:0070847">
    <property type="term" value="C:core mediator complex"/>
    <property type="evidence" value="ECO:0007669"/>
    <property type="project" value="TreeGrafter"/>
</dbReference>
<dbReference type="PANTHER" id="PTHR13321:SF2">
    <property type="entry name" value="MEDIATOR OF RNA POLYMERASE II TRANSCRIPTION SUBUNIT 18"/>
    <property type="match status" value="1"/>
</dbReference>
<dbReference type="Gene3D" id="2.40.320.10">
    <property type="entry name" value="Hypothetical Protein Pfu-838710-001"/>
    <property type="match status" value="1"/>
</dbReference>
<comment type="caution">
    <text evidence="11">The sequence shown here is derived from an EMBL/GenBank/DDBJ whole genome shotgun (WGS) entry which is preliminary data.</text>
</comment>
<evidence type="ECO:0000256" key="10">
    <source>
        <dbReference type="RuleBase" id="RU364150"/>
    </source>
</evidence>
<dbReference type="GO" id="GO:0006357">
    <property type="term" value="P:regulation of transcription by RNA polymerase II"/>
    <property type="evidence" value="ECO:0007669"/>
    <property type="project" value="InterPro"/>
</dbReference>
<dbReference type="PANTHER" id="PTHR13321">
    <property type="entry name" value="MEDIATOR OF RNA POLYMERASE II TRANSCRIPTION, SUBUNIT 18"/>
    <property type="match status" value="1"/>
</dbReference>
<evidence type="ECO:0000256" key="1">
    <source>
        <dbReference type="ARBA" id="ARBA00004123"/>
    </source>
</evidence>
<evidence type="ECO:0000256" key="9">
    <source>
        <dbReference type="ARBA" id="ARBA00032012"/>
    </source>
</evidence>
<name>A0AAD4NFL0_9BILA</name>
<gene>
    <name evidence="10" type="primary">MED18</name>
    <name evidence="11" type="ORF">DdX_00669</name>
</gene>
<dbReference type="InterPro" id="IPR019095">
    <property type="entry name" value="Mediator_Med18"/>
</dbReference>
<organism evidence="11 12">
    <name type="scientific">Ditylenchus destructor</name>
    <dbReference type="NCBI Taxonomy" id="166010"/>
    <lineage>
        <taxon>Eukaryota</taxon>
        <taxon>Metazoa</taxon>
        <taxon>Ecdysozoa</taxon>
        <taxon>Nematoda</taxon>
        <taxon>Chromadorea</taxon>
        <taxon>Rhabditida</taxon>
        <taxon>Tylenchina</taxon>
        <taxon>Tylenchomorpha</taxon>
        <taxon>Sphaerularioidea</taxon>
        <taxon>Anguinidae</taxon>
        <taxon>Anguininae</taxon>
        <taxon>Ditylenchus</taxon>
    </lineage>
</organism>
<keyword evidence="10" id="KW-0010">Activator</keyword>
<evidence type="ECO:0000256" key="6">
    <source>
        <dbReference type="ARBA" id="ARBA00023163"/>
    </source>
</evidence>
<evidence type="ECO:0000256" key="8">
    <source>
        <dbReference type="ARBA" id="ARBA00025687"/>
    </source>
</evidence>
<keyword evidence="12" id="KW-1185">Reference proteome</keyword>
<comment type="function">
    <text evidence="8 10">Component of the Mediator complex, a coactivator involved in the regulated transcription of nearly all RNA polymerase II-dependent genes. Mediator functions as a bridge to convey information from gene-specific regulatory proteins to the basal RNA polymerase II transcription machinery. Mediator is recruited to promoters by direct interactions with regulatory proteins and serves as a scaffold for the assembly of a functional preinitiation complex with RNA polymerase II and the general transcription factors.</text>
</comment>
<accession>A0AAD4NFL0</accession>
<dbReference type="FunFam" id="2.40.320.10:FF:000013">
    <property type="entry name" value="Mediator of RNA polymerase II transcription subunit 18"/>
    <property type="match status" value="1"/>
</dbReference>
<evidence type="ECO:0000256" key="4">
    <source>
        <dbReference type="ARBA" id="ARBA00019612"/>
    </source>
</evidence>
<keyword evidence="6 10" id="KW-0804">Transcription</keyword>
<dbReference type="GO" id="GO:0003712">
    <property type="term" value="F:transcription coregulator activity"/>
    <property type="evidence" value="ECO:0007669"/>
    <property type="project" value="InterPro"/>
</dbReference>
<dbReference type="GO" id="GO:0006369">
    <property type="term" value="P:termination of RNA polymerase II transcription"/>
    <property type="evidence" value="ECO:0007669"/>
    <property type="project" value="TreeGrafter"/>
</dbReference>
<evidence type="ECO:0000256" key="7">
    <source>
        <dbReference type="ARBA" id="ARBA00023242"/>
    </source>
</evidence>
<comment type="subunit">
    <text evidence="3 10">Component of the Mediator complex.</text>
</comment>
<evidence type="ECO:0000313" key="12">
    <source>
        <dbReference type="Proteomes" id="UP001201812"/>
    </source>
</evidence>
<dbReference type="GO" id="GO:0016592">
    <property type="term" value="C:mediator complex"/>
    <property type="evidence" value="ECO:0007669"/>
    <property type="project" value="InterPro"/>
</dbReference>
<evidence type="ECO:0000313" key="11">
    <source>
        <dbReference type="EMBL" id="KAI1728483.1"/>
    </source>
</evidence>
<proteinExistence type="inferred from homology"/>
<dbReference type="Proteomes" id="UP001201812">
    <property type="component" value="Unassembled WGS sequence"/>
</dbReference>
<protein>
    <recommendedName>
        <fullName evidence="4 10">Mediator of RNA polymerase II transcription subunit 18</fullName>
    </recommendedName>
    <alternativeName>
        <fullName evidence="9 10">Mediator complex subunit 18</fullName>
    </alternativeName>
</protein>
<evidence type="ECO:0000256" key="5">
    <source>
        <dbReference type="ARBA" id="ARBA00023015"/>
    </source>
</evidence>
<comment type="subcellular location">
    <subcellularLocation>
        <location evidence="1 10">Nucleus</location>
    </subcellularLocation>
</comment>
<evidence type="ECO:0000256" key="3">
    <source>
        <dbReference type="ARBA" id="ARBA00011837"/>
    </source>
</evidence>